<accession>A0AA88W274</accession>
<keyword evidence="9" id="KW-1185">Reference proteome</keyword>
<dbReference type="PANTHER" id="PTHR31072:SF15">
    <property type="entry name" value="TRANSCRIPTION FACTOR TCP19-LIKE"/>
    <property type="match status" value="1"/>
</dbReference>
<comment type="caution">
    <text evidence="8">The sequence shown here is derived from an EMBL/GenBank/DDBJ whole genome shotgun (WGS) entry which is preliminary data.</text>
</comment>
<dbReference type="AlphaFoldDB" id="A0AA88W274"/>
<protein>
    <recommendedName>
        <fullName evidence="7">TCP domain-containing protein</fullName>
    </recommendedName>
</protein>
<proteinExistence type="predicted"/>
<name>A0AA88W274_9ASTE</name>
<dbReference type="GO" id="GO:0043565">
    <property type="term" value="F:sequence-specific DNA binding"/>
    <property type="evidence" value="ECO:0007669"/>
    <property type="project" value="TreeGrafter"/>
</dbReference>
<feature type="domain" description="TCP" evidence="7">
    <location>
        <begin position="67"/>
        <end position="121"/>
    </location>
</feature>
<reference evidence="8" key="1">
    <citation type="submission" date="2022-12" db="EMBL/GenBank/DDBJ databases">
        <title>Draft genome assemblies for two species of Escallonia (Escalloniales).</title>
        <authorList>
            <person name="Chanderbali A."/>
            <person name="Dervinis C."/>
            <person name="Anghel I."/>
            <person name="Soltis D."/>
            <person name="Soltis P."/>
            <person name="Zapata F."/>
        </authorList>
    </citation>
    <scope>NUCLEOTIDE SEQUENCE</scope>
    <source>
        <strain evidence="8">UCBG64.0493</strain>
        <tissue evidence="8">Leaf</tissue>
    </source>
</reference>
<evidence type="ECO:0000256" key="6">
    <source>
        <dbReference type="SAM" id="MobiDB-lite"/>
    </source>
</evidence>
<organism evidence="8 9">
    <name type="scientific">Escallonia herrerae</name>
    <dbReference type="NCBI Taxonomy" id="1293975"/>
    <lineage>
        <taxon>Eukaryota</taxon>
        <taxon>Viridiplantae</taxon>
        <taxon>Streptophyta</taxon>
        <taxon>Embryophyta</taxon>
        <taxon>Tracheophyta</taxon>
        <taxon>Spermatophyta</taxon>
        <taxon>Magnoliopsida</taxon>
        <taxon>eudicotyledons</taxon>
        <taxon>Gunneridae</taxon>
        <taxon>Pentapetalae</taxon>
        <taxon>asterids</taxon>
        <taxon>campanulids</taxon>
        <taxon>Escalloniales</taxon>
        <taxon>Escalloniaceae</taxon>
        <taxon>Escallonia</taxon>
    </lineage>
</organism>
<dbReference type="InterPro" id="IPR005333">
    <property type="entry name" value="Transcription_factor_TCP"/>
</dbReference>
<evidence type="ECO:0000256" key="1">
    <source>
        <dbReference type="ARBA" id="ARBA00004123"/>
    </source>
</evidence>
<evidence type="ECO:0000256" key="2">
    <source>
        <dbReference type="ARBA" id="ARBA00023015"/>
    </source>
</evidence>
<keyword evidence="3" id="KW-0238">DNA-binding</keyword>
<evidence type="ECO:0000259" key="7">
    <source>
        <dbReference type="PROSITE" id="PS51369"/>
    </source>
</evidence>
<dbReference type="PANTHER" id="PTHR31072">
    <property type="entry name" value="TRANSCRIPTION FACTOR TCP4-RELATED"/>
    <property type="match status" value="1"/>
</dbReference>
<evidence type="ECO:0000256" key="4">
    <source>
        <dbReference type="ARBA" id="ARBA00023163"/>
    </source>
</evidence>
<evidence type="ECO:0000313" key="8">
    <source>
        <dbReference type="EMBL" id="KAK3019776.1"/>
    </source>
</evidence>
<gene>
    <name evidence="8" type="ORF">RJ639_003763</name>
</gene>
<evidence type="ECO:0000256" key="5">
    <source>
        <dbReference type="ARBA" id="ARBA00023242"/>
    </source>
</evidence>
<dbReference type="EMBL" id="JAVXUP010000853">
    <property type="protein sequence ID" value="KAK3019776.1"/>
    <property type="molecule type" value="Genomic_DNA"/>
</dbReference>
<dbReference type="InterPro" id="IPR017887">
    <property type="entry name" value="TF_TCP_subgr"/>
</dbReference>
<keyword evidence="2" id="KW-0805">Transcription regulation</keyword>
<keyword evidence="4" id="KW-0804">Transcription</keyword>
<feature type="region of interest" description="Disordered" evidence="6">
    <location>
        <begin position="142"/>
        <end position="165"/>
    </location>
</feature>
<dbReference type="Proteomes" id="UP001188597">
    <property type="component" value="Unassembled WGS sequence"/>
</dbReference>
<sequence>MDPEDDGAASDVSTSAGDAALLKQEPVISGPDPEDTESDSNPPTGMLQLMQMQMPSTGATRARRGSTKDRHTKVEGRGRRVRLPATSGARIFQLTRELGHRSDGETVKWLLEHAEQAIVEATGTGTVPAIAVSVGGSLRVPTTSPEQGVAQCNSNTQKRQRSTSTERLATIRTRSDVKLGARVGGGQRLLDDAASHGSGGGAAPAVDSVAGCYAGFQLDSGSEPVGYVWCRRCLPAAINGPAVTVVGVSVIAAAGDSMQRAIAGERHTAREKVKAMAIVDGESDATNLDLKGVGVCGYRVASEISPTFGLVAINVKCLLEIGGKCPRSGRLKGEQGGWRRWLEVVTDSQTSKFYQKLLSDVRDKLPKNVCSIQCP</sequence>
<evidence type="ECO:0000256" key="3">
    <source>
        <dbReference type="ARBA" id="ARBA00023125"/>
    </source>
</evidence>
<evidence type="ECO:0000313" key="9">
    <source>
        <dbReference type="Proteomes" id="UP001188597"/>
    </source>
</evidence>
<comment type="subcellular location">
    <subcellularLocation>
        <location evidence="1">Nucleus</location>
    </subcellularLocation>
</comment>
<feature type="compositionally biased region" description="Basic and acidic residues" evidence="6">
    <location>
        <begin position="66"/>
        <end position="77"/>
    </location>
</feature>
<dbReference type="Pfam" id="PF03634">
    <property type="entry name" value="TCP"/>
    <property type="match status" value="1"/>
</dbReference>
<dbReference type="GO" id="GO:0005634">
    <property type="term" value="C:nucleus"/>
    <property type="evidence" value="ECO:0007669"/>
    <property type="project" value="UniProtKB-SubCell"/>
</dbReference>
<dbReference type="PROSITE" id="PS51369">
    <property type="entry name" value="TCP"/>
    <property type="match status" value="1"/>
</dbReference>
<feature type="region of interest" description="Disordered" evidence="6">
    <location>
        <begin position="1"/>
        <end position="77"/>
    </location>
</feature>
<feature type="compositionally biased region" description="Polar residues" evidence="6">
    <location>
        <begin position="50"/>
        <end position="59"/>
    </location>
</feature>
<dbReference type="GO" id="GO:0003700">
    <property type="term" value="F:DNA-binding transcription factor activity"/>
    <property type="evidence" value="ECO:0007669"/>
    <property type="project" value="InterPro"/>
</dbReference>
<keyword evidence="5" id="KW-0539">Nucleus</keyword>